<protein>
    <submittedName>
        <fullName evidence="1">Uncharacterized protein</fullName>
    </submittedName>
</protein>
<name>A0A0F9RMT4_9ZZZZ</name>
<gene>
    <name evidence="1" type="ORF">LCGC14_0625810</name>
</gene>
<proteinExistence type="predicted"/>
<accession>A0A0F9RMT4</accession>
<reference evidence="1" key="1">
    <citation type="journal article" date="2015" name="Nature">
        <title>Complex archaea that bridge the gap between prokaryotes and eukaryotes.</title>
        <authorList>
            <person name="Spang A."/>
            <person name="Saw J.H."/>
            <person name="Jorgensen S.L."/>
            <person name="Zaremba-Niedzwiedzka K."/>
            <person name="Martijn J."/>
            <person name="Lind A.E."/>
            <person name="van Eijk R."/>
            <person name="Schleper C."/>
            <person name="Guy L."/>
            <person name="Ettema T.J."/>
        </authorList>
    </citation>
    <scope>NUCLEOTIDE SEQUENCE</scope>
</reference>
<comment type="caution">
    <text evidence="1">The sequence shown here is derived from an EMBL/GenBank/DDBJ whole genome shotgun (WGS) entry which is preliminary data.</text>
</comment>
<dbReference type="EMBL" id="LAZR01001078">
    <property type="protein sequence ID" value="KKN51117.1"/>
    <property type="molecule type" value="Genomic_DNA"/>
</dbReference>
<organism evidence="1">
    <name type="scientific">marine sediment metagenome</name>
    <dbReference type="NCBI Taxonomy" id="412755"/>
    <lineage>
        <taxon>unclassified sequences</taxon>
        <taxon>metagenomes</taxon>
        <taxon>ecological metagenomes</taxon>
    </lineage>
</organism>
<sequence length="80" mass="8485">MVEVTVSNIRLSSDGNEKVVTADLTSVGNGETWNVPHVTQINHWTFTCTIDDVSGGTTSGNVITFANGTSLEGTCRVWGV</sequence>
<evidence type="ECO:0000313" key="1">
    <source>
        <dbReference type="EMBL" id="KKN51117.1"/>
    </source>
</evidence>
<dbReference type="AlphaFoldDB" id="A0A0F9RMT4"/>